<reference evidence="17" key="1">
    <citation type="submission" date="2021-03" db="EMBL/GenBank/DDBJ databases">
        <title>Chromosome level genome of the anhydrobiotic midge Polypedilum vanderplanki.</title>
        <authorList>
            <person name="Yoshida Y."/>
            <person name="Kikawada T."/>
            <person name="Gusev O."/>
        </authorList>
    </citation>
    <scope>NUCLEOTIDE SEQUENCE</scope>
    <source>
        <strain evidence="17">NIAS01</strain>
        <tissue evidence="17">Whole body or cell culture</tissue>
    </source>
</reference>
<gene>
    <name evidence="17" type="ORF">PVAND_011248</name>
</gene>
<proteinExistence type="inferred from homology"/>
<evidence type="ECO:0000256" key="9">
    <source>
        <dbReference type="ARBA" id="ARBA00022848"/>
    </source>
</evidence>
<dbReference type="PANTHER" id="PTHR24291">
    <property type="entry name" value="CYTOCHROME P450 FAMILY 4"/>
    <property type="match status" value="1"/>
</dbReference>
<dbReference type="InterPro" id="IPR001128">
    <property type="entry name" value="Cyt_P450"/>
</dbReference>
<evidence type="ECO:0008006" key="19">
    <source>
        <dbReference type="Google" id="ProtNLM"/>
    </source>
</evidence>
<comment type="similarity">
    <text evidence="5 15">Belongs to the cytochrome P450 family.</text>
</comment>
<evidence type="ECO:0000256" key="13">
    <source>
        <dbReference type="ARBA" id="ARBA00023136"/>
    </source>
</evidence>
<dbReference type="AlphaFoldDB" id="A0A9J6CIW4"/>
<dbReference type="GO" id="GO:0016705">
    <property type="term" value="F:oxidoreductase activity, acting on paired donors, with incorporation or reduction of molecular oxygen"/>
    <property type="evidence" value="ECO:0007669"/>
    <property type="project" value="InterPro"/>
</dbReference>
<evidence type="ECO:0000256" key="15">
    <source>
        <dbReference type="RuleBase" id="RU000461"/>
    </source>
</evidence>
<keyword evidence="10 15" id="KW-0560">Oxidoreductase</keyword>
<dbReference type="PANTHER" id="PTHR24291:SF189">
    <property type="entry name" value="CYTOCHROME P450 4C3-RELATED"/>
    <property type="match status" value="1"/>
</dbReference>
<keyword evidence="13 16" id="KW-0472">Membrane</keyword>
<comment type="subcellular location">
    <subcellularLocation>
        <location evidence="4">Endoplasmic reticulum membrane</location>
        <topology evidence="4">Peripheral membrane protein</topology>
    </subcellularLocation>
    <subcellularLocation>
        <location evidence="3">Microsome membrane</location>
        <topology evidence="3">Peripheral membrane protein</topology>
    </subcellularLocation>
</comment>
<evidence type="ECO:0000256" key="14">
    <source>
        <dbReference type="PIRSR" id="PIRSR602401-1"/>
    </source>
</evidence>
<evidence type="ECO:0000256" key="1">
    <source>
        <dbReference type="ARBA" id="ARBA00001971"/>
    </source>
</evidence>
<evidence type="ECO:0000313" key="18">
    <source>
        <dbReference type="Proteomes" id="UP001107558"/>
    </source>
</evidence>
<dbReference type="OrthoDB" id="1470350at2759"/>
<dbReference type="Proteomes" id="UP001107558">
    <property type="component" value="Chromosome 1"/>
</dbReference>
<organism evidence="17 18">
    <name type="scientific">Polypedilum vanderplanki</name>
    <name type="common">Sleeping chironomid midge</name>
    <dbReference type="NCBI Taxonomy" id="319348"/>
    <lineage>
        <taxon>Eukaryota</taxon>
        <taxon>Metazoa</taxon>
        <taxon>Ecdysozoa</taxon>
        <taxon>Arthropoda</taxon>
        <taxon>Hexapoda</taxon>
        <taxon>Insecta</taxon>
        <taxon>Pterygota</taxon>
        <taxon>Neoptera</taxon>
        <taxon>Endopterygota</taxon>
        <taxon>Diptera</taxon>
        <taxon>Nematocera</taxon>
        <taxon>Chironomoidea</taxon>
        <taxon>Chironomidae</taxon>
        <taxon>Chironominae</taxon>
        <taxon>Polypedilum</taxon>
        <taxon>Polypedilum</taxon>
    </lineage>
</organism>
<dbReference type="Gene3D" id="1.10.630.10">
    <property type="entry name" value="Cytochrome P450"/>
    <property type="match status" value="1"/>
</dbReference>
<evidence type="ECO:0000256" key="16">
    <source>
        <dbReference type="SAM" id="Phobius"/>
    </source>
</evidence>
<sequence>MTVLEQLIFATIAFLVISVLIFYWRRKRLYNLADKIPGENGLPFLGVLHKFTKSDLNEYHKEIMKLILKNKPISKTWFGPQFVILTEDAECIHKILNSSHTQNKPSYFYKGMMIDEGLLAINGHQYDKHRKILNKSFTPNMLQKFIPTFNEKSRVCMMNLSKRLSSDEAFDIFKYVGACTLDSFISGHYNYDQNFYDSDLVKIIEESRSLVMKKVVRPWYNIKILFKNSSLRHQMEYYYERLLRILNDIKTNNLQNPNTKLPDLVLNLLMKSKNNFTEEEIRDEMITFIYAGYETTAISLSSILLMLAMHKDVQQKVIDEIDEIVSSNEEISNETLLKFSYVELVIKESLRLFPAAGITGRQSTEEIELADYTIPKGTLFVLSIFDMQRSSKYWGDDALQFNPDRFLPENIENVNSHAYVPFSGGKRICIGWKYSMIFMKIFLIHFFKNYTIDTKQEFKDINFDIIPLMIISQGYMINIQKRQK</sequence>
<comment type="caution">
    <text evidence="17">The sequence shown here is derived from an EMBL/GenBank/DDBJ whole genome shotgun (WGS) entry which is preliminary data.</text>
</comment>
<dbReference type="GO" id="GO:0020037">
    <property type="term" value="F:heme binding"/>
    <property type="evidence" value="ECO:0007669"/>
    <property type="project" value="InterPro"/>
</dbReference>
<dbReference type="GO" id="GO:0005506">
    <property type="term" value="F:iron ion binding"/>
    <property type="evidence" value="ECO:0007669"/>
    <property type="project" value="InterPro"/>
</dbReference>
<evidence type="ECO:0000256" key="11">
    <source>
        <dbReference type="ARBA" id="ARBA00023004"/>
    </source>
</evidence>
<keyword evidence="16" id="KW-1133">Transmembrane helix</keyword>
<dbReference type="PROSITE" id="PS00086">
    <property type="entry name" value="CYTOCHROME_P450"/>
    <property type="match status" value="1"/>
</dbReference>
<evidence type="ECO:0000256" key="5">
    <source>
        <dbReference type="ARBA" id="ARBA00010617"/>
    </source>
</evidence>
<keyword evidence="11 14" id="KW-0408">Iron</keyword>
<keyword evidence="18" id="KW-1185">Reference proteome</keyword>
<evidence type="ECO:0000256" key="4">
    <source>
        <dbReference type="ARBA" id="ARBA00004406"/>
    </source>
</evidence>
<dbReference type="InterPro" id="IPR050196">
    <property type="entry name" value="Cytochrome_P450_Monoox"/>
</dbReference>
<accession>A0A9J6CIW4</accession>
<keyword evidence="8" id="KW-0256">Endoplasmic reticulum</keyword>
<keyword evidence="7 14" id="KW-0479">Metal-binding</keyword>
<keyword evidence="16" id="KW-0812">Transmembrane</keyword>
<keyword evidence="6 14" id="KW-0349">Heme</keyword>
<name>A0A9J6CIW4_POLVA</name>
<comment type="cofactor">
    <cofactor evidence="1 14">
        <name>heme</name>
        <dbReference type="ChEBI" id="CHEBI:30413"/>
    </cofactor>
</comment>
<evidence type="ECO:0000256" key="8">
    <source>
        <dbReference type="ARBA" id="ARBA00022824"/>
    </source>
</evidence>
<evidence type="ECO:0000256" key="6">
    <source>
        <dbReference type="ARBA" id="ARBA00022617"/>
    </source>
</evidence>
<feature type="binding site" description="axial binding residue" evidence="14">
    <location>
        <position position="429"/>
    </location>
    <ligand>
        <name>heme</name>
        <dbReference type="ChEBI" id="CHEBI:30413"/>
    </ligand>
    <ligandPart>
        <name>Fe</name>
        <dbReference type="ChEBI" id="CHEBI:18248"/>
    </ligandPart>
</feature>
<evidence type="ECO:0000256" key="10">
    <source>
        <dbReference type="ARBA" id="ARBA00023002"/>
    </source>
</evidence>
<evidence type="ECO:0000256" key="2">
    <source>
        <dbReference type="ARBA" id="ARBA00003690"/>
    </source>
</evidence>
<evidence type="ECO:0000256" key="12">
    <source>
        <dbReference type="ARBA" id="ARBA00023033"/>
    </source>
</evidence>
<evidence type="ECO:0000256" key="3">
    <source>
        <dbReference type="ARBA" id="ARBA00004174"/>
    </source>
</evidence>
<dbReference type="InterPro" id="IPR017972">
    <property type="entry name" value="Cyt_P450_CS"/>
</dbReference>
<dbReference type="PRINTS" id="PR00463">
    <property type="entry name" value="EP450I"/>
</dbReference>
<evidence type="ECO:0000256" key="7">
    <source>
        <dbReference type="ARBA" id="ARBA00022723"/>
    </source>
</evidence>
<keyword evidence="12 15" id="KW-0503">Monooxygenase</keyword>
<dbReference type="EMBL" id="JADBJN010000001">
    <property type="protein sequence ID" value="KAG5681840.1"/>
    <property type="molecule type" value="Genomic_DNA"/>
</dbReference>
<dbReference type="InterPro" id="IPR002401">
    <property type="entry name" value="Cyt_P450_E_grp-I"/>
</dbReference>
<protein>
    <recommendedName>
        <fullName evidence="19">Cytochrome P450</fullName>
    </recommendedName>
</protein>
<feature type="transmembrane region" description="Helical" evidence="16">
    <location>
        <begin position="6"/>
        <end position="24"/>
    </location>
</feature>
<dbReference type="SUPFAM" id="SSF48264">
    <property type="entry name" value="Cytochrome P450"/>
    <property type="match status" value="1"/>
</dbReference>
<dbReference type="GO" id="GO:0004497">
    <property type="term" value="F:monooxygenase activity"/>
    <property type="evidence" value="ECO:0007669"/>
    <property type="project" value="UniProtKB-KW"/>
</dbReference>
<dbReference type="Pfam" id="PF00067">
    <property type="entry name" value="p450"/>
    <property type="match status" value="1"/>
</dbReference>
<comment type="function">
    <text evidence="2">May be involved in the metabolism of insect hormones and in the breakdown of synthetic insecticides.</text>
</comment>
<dbReference type="GO" id="GO:0005789">
    <property type="term" value="C:endoplasmic reticulum membrane"/>
    <property type="evidence" value="ECO:0007669"/>
    <property type="project" value="UniProtKB-SubCell"/>
</dbReference>
<dbReference type="InterPro" id="IPR036396">
    <property type="entry name" value="Cyt_P450_sf"/>
</dbReference>
<keyword evidence="9" id="KW-0492">Microsome</keyword>
<evidence type="ECO:0000313" key="17">
    <source>
        <dbReference type="EMBL" id="KAG5681840.1"/>
    </source>
</evidence>
<dbReference type="PRINTS" id="PR00385">
    <property type="entry name" value="P450"/>
</dbReference>